<dbReference type="GO" id="GO:0005886">
    <property type="term" value="C:plasma membrane"/>
    <property type="evidence" value="ECO:0007669"/>
    <property type="project" value="UniProtKB-SubCell"/>
</dbReference>
<keyword evidence="3" id="KW-1003">Cell membrane</keyword>
<dbReference type="PROSITE" id="PS50929">
    <property type="entry name" value="ABC_TM1F"/>
    <property type="match status" value="1"/>
</dbReference>
<dbReference type="InterPro" id="IPR036640">
    <property type="entry name" value="ABC1_TM_sf"/>
</dbReference>
<evidence type="ECO:0000259" key="11">
    <source>
        <dbReference type="PROSITE" id="PS50929"/>
    </source>
</evidence>
<evidence type="ECO:0000256" key="3">
    <source>
        <dbReference type="ARBA" id="ARBA00022475"/>
    </source>
</evidence>
<evidence type="ECO:0000313" key="13">
    <source>
        <dbReference type="Proteomes" id="UP000069902"/>
    </source>
</evidence>
<accession>A0A0U5JH21</accession>
<feature type="domain" description="ABC transmembrane type-1" evidence="11">
    <location>
        <begin position="134"/>
        <end position="306"/>
    </location>
</feature>
<feature type="domain" description="ABC transporter" evidence="10">
    <location>
        <begin position="341"/>
        <end position="577"/>
    </location>
</feature>
<dbReference type="GO" id="GO:0005524">
    <property type="term" value="F:ATP binding"/>
    <property type="evidence" value="ECO:0007669"/>
    <property type="project" value="UniProtKB-KW"/>
</dbReference>
<dbReference type="PROSITE" id="PS00211">
    <property type="entry name" value="ABC_TRANSPORTER_1"/>
    <property type="match status" value="1"/>
</dbReference>
<evidence type="ECO:0000256" key="2">
    <source>
        <dbReference type="ARBA" id="ARBA00022448"/>
    </source>
</evidence>
<dbReference type="PANTHER" id="PTHR43394">
    <property type="entry name" value="ATP-DEPENDENT PERMEASE MDL1, MITOCHONDRIAL"/>
    <property type="match status" value="1"/>
</dbReference>
<dbReference type="InterPro" id="IPR003439">
    <property type="entry name" value="ABC_transporter-like_ATP-bd"/>
</dbReference>
<keyword evidence="2" id="KW-0813">Transport</keyword>
<feature type="transmembrane region" description="Helical" evidence="9">
    <location>
        <begin position="21"/>
        <end position="48"/>
    </location>
</feature>
<keyword evidence="7 9" id="KW-1133">Transmembrane helix</keyword>
<organism evidence="12 13">
    <name type="scientific">Candidatus Protochlamydia naegleriophila</name>
    <dbReference type="NCBI Taxonomy" id="389348"/>
    <lineage>
        <taxon>Bacteria</taxon>
        <taxon>Pseudomonadati</taxon>
        <taxon>Chlamydiota</taxon>
        <taxon>Chlamydiia</taxon>
        <taxon>Parachlamydiales</taxon>
        <taxon>Parachlamydiaceae</taxon>
        <taxon>Candidatus Protochlamydia</taxon>
    </lineage>
</organism>
<dbReference type="PANTHER" id="PTHR43394:SF1">
    <property type="entry name" value="ATP-BINDING CASSETTE SUB-FAMILY B MEMBER 10, MITOCHONDRIAL"/>
    <property type="match status" value="1"/>
</dbReference>
<dbReference type="InterPro" id="IPR011527">
    <property type="entry name" value="ABC1_TM_dom"/>
</dbReference>
<evidence type="ECO:0000256" key="4">
    <source>
        <dbReference type="ARBA" id="ARBA00022692"/>
    </source>
</evidence>
<dbReference type="SUPFAM" id="SSF52540">
    <property type="entry name" value="P-loop containing nucleoside triphosphate hydrolases"/>
    <property type="match status" value="1"/>
</dbReference>
<keyword evidence="5" id="KW-0547">Nucleotide-binding</keyword>
<dbReference type="PATRIC" id="fig|389348.3.peg.2811"/>
<evidence type="ECO:0000256" key="8">
    <source>
        <dbReference type="ARBA" id="ARBA00023136"/>
    </source>
</evidence>
<geneLocation type="plasmid" evidence="13">
    <name>pPNK</name>
</geneLocation>
<dbReference type="EC" id="3.6.3.-" evidence="12"/>
<keyword evidence="12" id="KW-0378">Hydrolase</keyword>
<dbReference type="InterPro" id="IPR027417">
    <property type="entry name" value="P-loop_NTPase"/>
</dbReference>
<dbReference type="Pfam" id="PF00005">
    <property type="entry name" value="ABC_tran"/>
    <property type="match status" value="1"/>
</dbReference>
<evidence type="ECO:0000256" key="1">
    <source>
        <dbReference type="ARBA" id="ARBA00004651"/>
    </source>
</evidence>
<feature type="transmembrane region" description="Helical" evidence="9">
    <location>
        <begin position="298"/>
        <end position="315"/>
    </location>
</feature>
<keyword evidence="4 9" id="KW-0812">Transmembrane</keyword>
<dbReference type="Gene3D" id="3.40.50.300">
    <property type="entry name" value="P-loop containing nucleotide triphosphate hydrolases"/>
    <property type="match status" value="1"/>
</dbReference>
<reference evidence="13" key="1">
    <citation type="submission" date="2015-09" db="EMBL/GenBank/DDBJ databases">
        <authorList>
            <person name="Bertelli C."/>
        </authorList>
    </citation>
    <scope>NUCLEOTIDE SEQUENCE [LARGE SCALE GENOMIC DNA]</scope>
    <source>
        <strain evidence="13">KNic</strain>
        <plasmid evidence="13">pPNK</plasmid>
    </source>
</reference>
<sequence length="585" mass="66303">MIKTFQTVFWSLKQLWKAAPIELMVVSSFVLTQGLTPAASLFAIQGVVNWIDSTTSFPTLFVILWGGMLFIETVMTPIISIYRLNLNEKILERCNLLLMEKANALDSLEPFENPKFYDEMQFLKNESSRKPLNFVYIITGFARDFITLISILGVLFSIAWWIPFCMLLAGIPHALSTFWFEKQAWDQMLFNSPESRKMAWLASLPLDSRAAKEIRLFDFGSFLSDKYKEIVKKTHEALSKERWEKSKLFILLSALTVIGNIVVLSVVLLQTKNGGLLFAGFIVVIQAIFMTQTQLANCIANFGMFAPALLFFSKLRNFLKNHLNQNLRINKEPLPNFIHEIQFKNVTFRYSDGREALSNVSFTIKHGEKIAIVGENGAGKSTIVKLLLRFYDPTEGSITINGQNLLHLEAKEWRSKISGVFQDFGQYHFSIKENISLALRDCSEDSILQATRKGGFFPILERLPLKLNTLLGKEFGGTTLSGGEWQRLAMSRAFLKNADLLILDEPTASLDPPNEQETFKKFAEQADTCTTLLITHRLGSIKMANRILVLKKGCLIEQGTHTSLLSLKGEYAHLFNIQADQYLSN</sequence>
<proteinExistence type="predicted"/>
<dbReference type="Proteomes" id="UP000069902">
    <property type="component" value="Plasmid pPNK"/>
</dbReference>
<feature type="transmembrane region" description="Helical" evidence="9">
    <location>
        <begin position="248"/>
        <end position="269"/>
    </location>
</feature>
<keyword evidence="6" id="KW-0067">ATP-binding</keyword>
<keyword evidence="13" id="KW-1185">Reference proteome</keyword>
<dbReference type="SMART" id="SM00382">
    <property type="entry name" value="AAA"/>
    <property type="match status" value="1"/>
</dbReference>
<dbReference type="Gene3D" id="1.20.1560.10">
    <property type="entry name" value="ABC transporter type 1, transmembrane domain"/>
    <property type="match status" value="1"/>
</dbReference>
<feature type="transmembrane region" description="Helical" evidence="9">
    <location>
        <begin position="158"/>
        <end position="180"/>
    </location>
</feature>
<evidence type="ECO:0000259" key="10">
    <source>
        <dbReference type="PROSITE" id="PS50893"/>
    </source>
</evidence>
<evidence type="ECO:0000256" key="5">
    <source>
        <dbReference type="ARBA" id="ARBA00022741"/>
    </source>
</evidence>
<name>A0A0U5JH21_9BACT</name>
<dbReference type="EMBL" id="LN879503">
    <property type="protein sequence ID" value="CUI18100.1"/>
    <property type="molecule type" value="Genomic_DNA"/>
</dbReference>
<dbReference type="InterPro" id="IPR039421">
    <property type="entry name" value="Type_1_exporter"/>
</dbReference>
<keyword evidence="8 9" id="KW-0472">Membrane</keyword>
<dbReference type="KEGG" id="pnl:PNK_p0046"/>
<dbReference type="InParanoid" id="A0A0U5JH21"/>
<comment type="subcellular location">
    <subcellularLocation>
        <location evidence="1">Cell membrane</location>
        <topology evidence="1">Multi-pass membrane protein</topology>
    </subcellularLocation>
</comment>
<evidence type="ECO:0000256" key="9">
    <source>
        <dbReference type="SAM" id="Phobius"/>
    </source>
</evidence>
<protein>
    <submittedName>
        <fullName evidence="12">ABC-type transporter, ATPase and permease components</fullName>
        <ecNumber evidence="12">3.6.3.-</ecNumber>
    </submittedName>
</protein>
<gene>
    <name evidence="12" type="ORF">PNK_p0046</name>
</gene>
<evidence type="ECO:0000256" key="7">
    <source>
        <dbReference type="ARBA" id="ARBA00022989"/>
    </source>
</evidence>
<dbReference type="InterPro" id="IPR017871">
    <property type="entry name" value="ABC_transporter-like_CS"/>
</dbReference>
<dbReference type="AlphaFoldDB" id="A0A0U5JH21"/>
<feature type="transmembrane region" description="Helical" evidence="9">
    <location>
        <begin position="60"/>
        <end position="82"/>
    </location>
</feature>
<dbReference type="InterPro" id="IPR003593">
    <property type="entry name" value="AAA+_ATPase"/>
</dbReference>
<dbReference type="FunFam" id="3.40.50.300:FF:000221">
    <property type="entry name" value="Multidrug ABC transporter ATP-binding protein"/>
    <property type="match status" value="1"/>
</dbReference>
<dbReference type="GO" id="GO:0016887">
    <property type="term" value="F:ATP hydrolysis activity"/>
    <property type="evidence" value="ECO:0007669"/>
    <property type="project" value="InterPro"/>
</dbReference>
<dbReference type="SUPFAM" id="SSF90123">
    <property type="entry name" value="ABC transporter transmembrane region"/>
    <property type="match status" value="1"/>
</dbReference>
<dbReference type="PROSITE" id="PS50893">
    <property type="entry name" value="ABC_TRANSPORTER_2"/>
    <property type="match status" value="1"/>
</dbReference>
<evidence type="ECO:0000256" key="6">
    <source>
        <dbReference type="ARBA" id="ARBA00022840"/>
    </source>
</evidence>
<feature type="transmembrane region" description="Helical" evidence="9">
    <location>
        <begin position="134"/>
        <end position="152"/>
    </location>
</feature>
<evidence type="ECO:0000313" key="12">
    <source>
        <dbReference type="EMBL" id="CUI18100.1"/>
    </source>
</evidence>
<dbReference type="GO" id="GO:0015421">
    <property type="term" value="F:ABC-type oligopeptide transporter activity"/>
    <property type="evidence" value="ECO:0007669"/>
    <property type="project" value="TreeGrafter"/>
</dbReference>